<dbReference type="EMBL" id="JAWLUM010000009">
    <property type="protein sequence ID" value="MDV7137102.1"/>
    <property type="molecule type" value="Genomic_DNA"/>
</dbReference>
<dbReference type="RefSeq" id="WP_317714967.1">
    <property type="nucleotide sequence ID" value="NZ_JAWLUM010000009.1"/>
</dbReference>
<evidence type="ECO:0000313" key="3">
    <source>
        <dbReference type="Proteomes" id="UP001185792"/>
    </source>
</evidence>
<name>A0ABU4F0S2_WILMA</name>
<evidence type="ECO:0008006" key="4">
    <source>
        <dbReference type="Google" id="ProtNLM"/>
    </source>
</evidence>
<gene>
    <name evidence="2" type="ORF">R4198_25705</name>
</gene>
<proteinExistence type="predicted"/>
<feature type="compositionally biased region" description="Basic and acidic residues" evidence="1">
    <location>
        <begin position="1"/>
        <end position="13"/>
    </location>
</feature>
<evidence type="ECO:0000313" key="2">
    <source>
        <dbReference type="EMBL" id="MDV7137102.1"/>
    </source>
</evidence>
<keyword evidence="3" id="KW-1185">Reference proteome</keyword>
<comment type="caution">
    <text evidence="2">The sequence shown here is derived from an EMBL/GenBank/DDBJ whole genome shotgun (WGS) entry which is preliminary data.</text>
</comment>
<organism evidence="2 3">
    <name type="scientific">Williamsia marianensis</name>
    <dbReference type="NCBI Taxonomy" id="85044"/>
    <lineage>
        <taxon>Bacteria</taxon>
        <taxon>Bacillati</taxon>
        <taxon>Actinomycetota</taxon>
        <taxon>Actinomycetes</taxon>
        <taxon>Mycobacteriales</taxon>
        <taxon>Nocardiaceae</taxon>
        <taxon>Williamsia</taxon>
    </lineage>
</organism>
<protein>
    <recommendedName>
        <fullName evidence="4">DUF4253 domain-containing protein</fullName>
    </recommendedName>
</protein>
<accession>A0ABU4F0S2</accession>
<dbReference type="Proteomes" id="UP001185792">
    <property type="component" value="Unassembled WGS sequence"/>
</dbReference>
<sequence length="184" mass="19992">MSRDRKRRQTAERMRRRRKQALRAHTPPDTHGMWIRDVGLLPSAGVIVDFSAADHLDLVGLGLVQLNQRADPSAPLPELHHLAADISDPYAVSINGDAHATDHGRQIMHAVFGDRHRAQWLTAIGNQHHLMLTVGDCARILAAATPAEAAAAFEDAWVAIIGVVTYAFPDGLGYYPATDTASAP</sequence>
<evidence type="ECO:0000256" key="1">
    <source>
        <dbReference type="SAM" id="MobiDB-lite"/>
    </source>
</evidence>
<feature type="region of interest" description="Disordered" evidence="1">
    <location>
        <begin position="1"/>
        <end position="29"/>
    </location>
</feature>
<reference evidence="2 3" key="1">
    <citation type="submission" date="2023-10" db="EMBL/GenBank/DDBJ databases">
        <title>Development of a sustainable strategy for remediation of hydrocarbon-contaminated territories based on the waste exchange concept.</title>
        <authorList>
            <person name="Krivoruchko A."/>
        </authorList>
    </citation>
    <scope>NUCLEOTIDE SEQUENCE [LARGE SCALE GENOMIC DNA]</scope>
    <source>
        <strain evidence="2 3">IEGM 1236</strain>
    </source>
</reference>